<comment type="caution">
    <text evidence="2">The sequence shown here is derived from an EMBL/GenBank/DDBJ whole genome shotgun (WGS) entry which is preliminary data.</text>
</comment>
<dbReference type="EMBL" id="LFMI01000656">
    <property type="protein sequence ID" value="OTA06052.1"/>
    <property type="molecule type" value="Genomic_DNA"/>
</dbReference>
<reference evidence="2 3" key="1">
    <citation type="journal article" date="2015" name="Genome Announc.">
        <title>Genome sequence and annotation of Trichoderma parareesei, the ancestor of the cellulase producer Trichoderma reesei.</title>
        <authorList>
            <person name="Yang D."/>
            <person name="Pomraning K."/>
            <person name="Kopchinskiy A."/>
            <person name="Karimi Aghcheh R."/>
            <person name="Atanasova L."/>
            <person name="Chenthamara K."/>
            <person name="Baker S.E."/>
            <person name="Zhang R."/>
            <person name="Shen Q."/>
            <person name="Freitag M."/>
            <person name="Kubicek C.P."/>
            <person name="Druzhinina I.S."/>
        </authorList>
    </citation>
    <scope>NUCLEOTIDE SEQUENCE [LARGE SCALE GENOMIC DNA]</scope>
    <source>
        <strain evidence="2 3">CBS 125925</strain>
    </source>
</reference>
<organism evidence="2 3">
    <name type="scientific">Trichoderma parareesei</name>
    <name type="common">Filamentous fungus</name>
    <dbReference type="NCBI Taxonomy" id="858221"/>
    <lineage>
        <taxon>Eukaryota</taxon>
        <taxon>Fungi</taxon>
        <taxon>Dikarya</taxon>
        <taxon>Ascomycota</taxon>
        <taxon>Pezizomycotina</taxon>
        <taxon>Sordariomycetes</taxon>
        <taxon>Hypocreomycetidae</taxon>
        <taxon>Hypocreales</taxon>
        <taxon>Hypocreaceae</taxon>
        <taxon>Trichoderma</taxon>
    </lineage>
</organism>
<evidence type="ECO:0000313" key="2">
    <source>
        <dbReference type="EMBL" id="OTA06052.1"/>
    </source>
</evidence>
<dbReference type="AlphaFoldDB" id="A0A2H2ZMX6"/>
<proteinExistence type="predicted"/>
<accession>A0A2H2ZMX6</accession>
<dbReference type="Proteomes" id="UP000219286">
    <property type="component" value="Unassembled WGS sequence"/>
</dbReference>
<sequence>MLTPTVLHRFRWFHAFGNAPAINLARSIPHGQDASVLSLGCGDLSSILYTSHVQQGLPGRKLDFTCCNDDENITARNLVILTMILAGEEGASYQALWDVYYHMYLDEQTTELVIRHVRTMVPMLESLESFNNGPYGSIMQICDEDTLCDVRRVLQRILDAAHEESRDDQAIKLARMLKRRA</sequence>
<dbReference type="Pfam" id="PF14737">
    <property type="entry name" value="DUF4470"/>
    <property type="match status" value="1"/>
</dbReference>
<evidence type="ECO:0000259" key="1">
    <source>
        <dbReference type="Pfam" id="PF14737"/>
    </source>
</evidence>
<dbReference type="OrthoDB" id="5152359at2759"/>
<feature type="domain" description="DUF4470" evidence="1">
    <location>
        <begin position="16"/>
        <end position="105"/>
    </location>
</feature>
<keyword evidence="3" id="KW-1185">Reference proteome</keyword>
<protein>
    <recommendedName>
        <fullName evidence="1">DUF4470 domain-containing protein</fullName>
    </recommendedName>
</protein>
<dbReference type="InterPro" id="IPR027974">
    <property type="entry name" value="DUF4470"/>
</dbReference>
<gene>
    <name evidence="2" type="ORF">A9Z42_0067860</name>
</gene>
<name>A0A2H2ZMX6_TRIPA</name>
<evidence type="ECO:0000313" key="3">
    <source>
        <dbReference type="Proteomes" id="UP000219286"/>
    </source>
</evidence>